<evidence type="ECO:0000313" key="3">
    <source>
        <dbReference type="Proteomes" id="UP001519460"/>
    </source>
</evidence>
<evidence type="ECO:0000313" key="2">
    <source>
        <dbReference type="EMBL" id="KAK7490009.1"/>
    </source>
</evidence>
<feature type="region of interest" description="Disordered" evidence="1">
    <location>
        <begin position="24"/>
        <end position="47"/>
    </location>
</feature>
<proteinExistence type="predicted"/>
<reference evidence="2 3" key="1">
    <citation type="journal article" date="2023" name="Sci. Data">
        <title>Genome assembly of the Korean intertidal mud-creeper Batillaria attramentaria.</title>
        <authorList>
            <person name="Patra A.K."/>
            <person name="Ho P.T."/>
            <person name="Jun S."/>
            <person name="Lee S.J."/>
            <person name="Kim Y."/>
            <person name="Won Y.J."/>
        </authorList>
    </citation>
    <scope>NUCLEOTIDE SEQUENCE [LARGE SCALE GENOMIC DNA]</scope>
    <source>
        <strain evidence="2">Wonlab-2016</strain>
    </source>
</reference>
<dbReference type="AlphaFoldDB" id="A0ABD0KS25"/>
<keyword evidence="3" id="KW-1185">Reference proteome</keyword>
<dbReference type="EMBL" id="JACVVK020000131">
    <property type="protein sequence ID" value="KAK7490009.1"/>
    <property type="molecule type" value="Genomic_DNA"/>
</dbReference>
<name>A0ABD0KS25_9CAEN</name>
<evidence type="ECO:0000256" key="1">
    <source>
        <dbReference type="SAM" id="MobiDB-lite"/>
    </source>
</evidence>
<gene>
    <name evidence="2" type="ORF">BaRGS_00018709</name>
</gene>
<protein>
    <submittedName>
        <fullName evidence="2">Uncharacterized protein</fullName>
    </submittedName>
</protein>
<accession>A0ABD0KS25</accession>
<comment type="caution">
    <text evidence="2">The sequence shown here is derived from an EMBL/GenBank/DDBJ whole genome shotgun (WGS) entry which is preliminary data.</text>
</comment>
<sequence>MGGYQARVLSHHIKLSTKLKVYTAGSKKSGVPEETLQRQHQGPPPADIDKVANMEVLDHCGFSNIE</sequence>
<dbReference type="Proteomes" id="UP001519460">
    <property type="component" value="Unassembled WGS sequence"/>
</dbReference>
<organism evidence="2 3">
    <name type="scientific">Batillaria attramentaria</name>
    <dbReference type="NCBI Taxonomy" id="370345"/>
    <lineage>
        <taxon>Eukaryota</taxon>
        <taxon>Metazoa</taxon>
        <taxon>Spiralia</taxon>
        <taxon>Lophotrochozoa</taxon>
        <taxon>Mollusca</taxon>
        <taxon>Gastropoda</taxon>
        <taxon>Caenogastropoda</taxon>
        <taxon>Sorbeoconcha</taxon>
        <taxon>Cerithioidea</taxon>
        <taxon>Batillariidae</taxon>
        <taxon>Batillaria</taxon>
    </lineage>
</organism>